<evidence type="ECO:0000313" key="10">
    <source>
        <dbReference type="Proteomes" id="UP001054857"/>
    </source>
</evidence>
<keyword evidence="2" id="KW-0507">mRNA processing</keyword>
<accession>A0AAD3E478</accession>
<feature type="compositionally biased region" description="Basic and acidic residues" evidence="7">
    <location>
        <begin position="102"/>
        <end position="118"/>
    </location>
</feature>
<evidence type="ECO:0000256" key="6">
    <source>
        <dbReference type="PROSITE-ProRule" id="PRU00176"/>
    </source>
</evidence>
<comment type="caution">
    <text evidence="9">The sequence shown here is derived from an EMBL/GenBank/DDBJ whole genome shotgun (WGS) entry which is preliminary data.</text>
</comment>
<dbReference type="EMBL" id="BMAR01000060">
    <property type="protein sequence ID" value="GFR52257.1"/>
    <property type="molecule type" value="Genomic_DNA"/>
</dbReference>
<dbReference type="InterPro" id="IPR051847">
    <property type="entry name" value="RNA_proc/Spliceosome_comp"/>
</dbReference>
<dbReference type="GO" id="GO:0071011">
    <property type="term" value="C:precatalytic spliceosome"/>
    <property type="evidence" value="ECO:0007669"/>
    <property type="project" value="TreeGrafter"/>
</dbReference>
<evidence type="ECO:0000256" key="7">
    <source>
        <dbReference type="SAM" id="MobiDB-lite"/>
    </source>
</evidence>
<dbReference type="InterPro" id="IPR035979">
    <property type="entry name" value="RBD_domain_sf"/>
</dbReference>
<dbReference type="GO" id="GO:0005686">
    <property type="term" value="C:U2 snRNP"/>
    <property type="evidence" value="ECO:0007669"/>
    <property type="project" value="TreeGrafter"/>
</dbReference>
<keyword evidence="4" id="KW-0508">mRNA splicing</keyword>
<dbReference type="SUPFAM" id="SSF54928">
    <property type="entry name" value="RNA-binding domain, RBD"/>
    <property type="match status" value="1"/>
</dbReference>
<evidence type="ECO:0000313" key="9">
    <source>
        <dbReference type="EMBL" id="GFR52257.1"/>
    </source>
</evidence>
<dbReference type="GO" id="GO:0003723">
    <property type="term" value="F:RNA binding"/>
    <property type="evidence" value="ECO:0007669"/>
    <property type="project" value="UniProtKB-UniRule"/>
</dbReference>
<name>A0AAD3E478_9CHLO</name>
<reference evidence="9 10" key="1">
    <citation type="journal article" date="2021" name="Sci. Rep.">
        <title>Genome sequencing of the multicellular alga Astrephomene provides insights into convergent evolution of germ-soma differentiation.</title>
        <authorList>
            <person name="Yamashita S."/>
            <person name="Yamamoto K."/>
            <person name="Matsuzaki R."/>
            <person name="Suzuki S."/>
            <person name="Yamaguchi H."/>
            <person name="Hirooka S."/>
            <person name="Minakuchi Y."/>
            <person name="Miyagishima S."/>
            <person name="Kawachi M."/>
            <person name="Toyoda A."/>
            <person name="Nozaki H."/>
        </authorList>
    </citation>
    <scope>NUCLEOTIDE SEQUENCE [LARGE SCALE GENOMIC DNA]</scope>
    <source>
        <strain evidence="9 10">NIES-4017</strain>
    </source>
</reference>
<keyword evidence="3 6" id="KW-0694">RNA-binding</keyword>
<dbReference type="SMART" id="SM00360">
    <property type="entry name" value="RRM"/>
    <property type="match status" value="1"/>
</dbReference>
<dbReference type="CDD" id="cd12241">
    <property type="entry name" value="RRM_SF3B14"/>
    <property type="match status" value="1"/>
</dbReference>
<dbReference type="Gene3D" id="3.30.70.330">
    <property type="match status" value="1"/>
</dbReference>
<evidence type="ECO:0000256" key="5">
    <source>
        <dbReference type="ARBA" id="ARBA00023242"/>
    </source>
</evidence>
<dbReference type="InterPro" id="IPR034150">
    <property type="entry name" value="SF3B6_RRM"/>
</dbReference>
<dbReference type="Proteomes" id="UP001054857">
    <property type="component" value="Unassembled WGS sequence"/>
</dbReference>
<dbReference type="GO" id="GO:0000398">
    <property type="term" value="P:mRNA splicing, via spliceosome"/>
    <property type="evidence" value="ECO:0007669"/>
    <property type="project" value="TreeGrafter"/>
</dbReference>
<feature type="region of interest" description="Disordered" evidence="7">
    <location>
        <begin position="98"/>
        <end position="128"/>
    </location>
</feature>
<protein>
    <recommendedName>
        <fullName evidence="8">RRM domain-containing protein</fullName>
    </recommendedName>
</protein>
<dbReference type="AlphaFoldDB" id="A0AAD3E478"/>
<dbReference type="PANTHER" id="PTHR45880">
    <property type="entry name" value="RNA-BINDING MOTIF PROTEIN, X-LINKED 2"/>
    <property type="match status" value="1"/>
</dbReference>
<keyword evidence="10" id="KW-1185">Reference proteome</keyword>
<dbReference type="PROSITE" id="PS50102">
    <property type="entry name" value="RRM"/>
    <property type="match status" value="1"/>
</dbReference>
<feature type="domain" description="RRM" evidence="8">
    <location>
        <begin position="19"/>
        <end position="94"/>
    </location>
</feature>
<dbReference type="FunFam" id="3.30.70.330:FF:000253">
    <property type="entry name" value="splicing factor 3B subunit 6-like protein"/>
    <property type="match status" value="1"/>
</dbReference>
<evidence type="ECO:0000256" key="2">
    <source>
        <dbReference type="ARBA" id="ARBA00022664"/>
    </source>
</evidence>
<proteinExistence type="predicted"/>
<evidence type="ECO:0000256" key="3">
    <source>
        <dbReference type="ARBA" id="ARBA00022884"/>
    </source>
</evidence>
<dbReference type="InterPro" id="IPR012677">
    <property type="entry name" value="Nucleotide-bd_a/b_plait_sf"/>
</dbReference>
<gene>
    <name evidence="9" type="ORF">Agub_g14791</name>
</gene>
<dbReference type="GO" id="GO:0071013">
    <property type="term" value="C:catalytic step 2 spliceosome"/>
    <property type="evidence" value="ECO:0007669"/>
    <property type="project" value="TreeGrafter"/>
</dbReference>
<dbReference type="InterPro" id="IPR000504">
    <property type="entry name" value="RRM_dom"/>
</dbReference>
<dbReference type="PANTHER" id="PTHR45880:SF1">
    <property type="entry name" value="RNA-BINDING MOTIF PROTEIN, X-LINKED 2"/>
    <property type="match status" value="1"/>
</dbReference>
<evidence type="ECO:0000259" key="8">
    <source>
        <dbReference type="PROSITE" id="PS50102"/>
    </source>
</evidence>
<evidence type="ECO:0000256" key="4">
    <source>
        <dbReference type="ARBA" id="ARBA00023187"/>
    </source>
</evidence>
<sequence>MAAAAQRARNQRLPPEVNRALFVRNLPFNISSEEMYDIFGKYGPIRQIRMGTTKETRGTAYVVYEDIYDAKNACDHLSGFNVANRYLIVLYFNPVRQSKKLSTKEQEEQLRKMQDKYGVDGQQHAKGK</sequence>
<comment type="subcellular location">
    <subcellularLocation>
        <location evidence="1">Nucleus</location>
    </subcellularLocation>
</comment>
<evidence type="ECO:0000256" key="1">
    <source>
        <dbReference type="ARBA" id="ARBA00004123"/>
    </source>
</evidence>
<organism evidence="9 10">
    <name type="scientific">Astrephomene gubernaculifera</name>
    <dbReference type="NCBI Taxonomy" id="47775"/>
    <lineage>
        <taxon>Eukaryota</taxon>
        <taxon>Viridiplantae</taxon>
        <taxon>Chlorophyta</taxon>
        <taxon>core chlorophytes</taxon>
        <taxon>Chlorophyceae</taxon>
        <taxon>CS clade</taxon>
        <taxon>Chlamydomonadales</taxon>
        <taxon>Astrephomenaceae</taxon>
        <taxon>Astrephomene</taxon>
    </lineage>
</organism>
<keyword evidence="5" id="KW-0539">Nucleus</keyword>
<dbReference type="Pfam" id="PF00076">
    <property type="entry name" value="RRM_1"/>
    <property type="match status" value="1"/>
</dbReference>